<dbReference type="EMBL" id="MG432476">
    <property type="protein sequence ID" value="AWQ61118.1"/>
    <property type="molecule type" value="Genomic_DNA"/>
</dbReference>
<evidence type="ECO:0000313" key="2">
    <source>
        <dbReference type="EMBL" id="AWQ61118.1"/>
    </source>
</evidence>
<accession>A0A2U9G8Y2</accession>
<organism evidence="2">
    <name type="scientific">White spot syndrome virus</name>
    <name type="common">WSSV</name>
    <name type="synonym">White spot bacilliform virus</name>
    <dbReference type="NCBI Taxonomy" id="92652"/>
    <lineage>
        <taxon>Viruses</taxon>
        <taxon>Viruses incertae sedis</taxon>
        <taxon>Naldaviricetes</taxon>
        <taxon>Nimaviridae</taxon>
        <taxon>Whispovirus</taxon>
        <taxon>White spot syndrome virus</taxon>
    </lineage>
</organism>
<feature type="region of interest" description="Disordered" evidence="1">
    <location>
        <begin position="64"/>
        <end position="84"/>
    </location>
</feature>
<gene>
    <name evidence="2" type="primary">84</name>
</gene>
<protein>
    <submittedName>
        <fullName evidence="2">Wsv084</fullName>
    </submittedName>
</protein>
<reference evidence="2" key="1">
    <citation type="submission" date="2017-11" db="EMBL/GenBank/DDBJ databases">
        <authorList>
            <person name="Parrilla Taylor D.P."/>
            <person name="Vibanco-Perez N."/>
            <person name="Duran-Avelar Md.J."/>
            <person name="Gomez-Gil B."/>
            <person name="Llera-Herrera R."/>
            <person name="Vazquez-Juarez R."/>
        </authorList>
    </citation>
    <scope>NUCLEOTIDE SEQUENCE</scope>
    <source>
        <strain evidence="2">ACF4</strain>
    </source>
</reference>
<organismHost>
    <name type="scientific">Crustacea</name>
    <name type="common">crustaceans</name>
    <dbReference type="NCBI Taxonomy" id="6657"/>
</organismHost>
<name>A0A2U9G8Y2_WSSV</name>
<proteinExistence type="predicted"/>
<reference evidence="2" key="2">
    <citation type="journal article" name="FEMS Microbiol. Lett.">
        <title>Molecular variability and genetic structure of white spot syndrome virus strains from northwest Mexico based on the analysis of genomes.</title>
        <authorList>
            <person name="Parrilla-Taylor D.P."/>
            <person name="Vibanco-Perez N."/>
            <person name="Duran-Avelar M.J."/>
            <person name="Gomez-Gil B."/>
            <person name="Llera-Herrera R."/>
            <person name="Vazquez-Juarez R."/>
        </authorList>
    </citation>
    <scope>NUCLEOTIDE SEQUENCE</scope>
    <source>
        <strain evidence="2">ACF4</strain>
    </source>
</reference>
<evidence type="ECO:0000256" key="1">
    <source>
        <dbReference type="SAM" id="MobiDB-lite"/>
    </source>
</evidence>
<sequence length="84" mass="9034">MLSITKLSAFISTLIIPSFATLVITLQVSAKTKGMFTFSFSNILLTTFRAMKESVIGATVSTPFTSGTSHPLKHDNPIQQACVP</sequence>